<name>A0ABY3C5J6_9GAMM</name>
<organism evidence="2 3">
    <name type="scientific">Candidatus Methylobacter oryzae</name>
    <dbReference type="NCBI Taxonomy" id="2497749"/>
    <lineage>
        <taxon>Bacteria</taxon>
        <taxon>Pseudomonadati</taxon>
        <taxon>Pseudomonadota</taxon>
        <taxon>Gammaproteobacteria</taxon>
        <taxon>Methylococcales</taxon>
        <taxon>Methylococcaceae</taxon>
        <taxon>Methylobacter</taxon>
    </lineage>
</organism>
<evidence type="ECO:0000313" key="2">
    <source>
        <dbReference type="EMBL" id="TRW89951.1"/>
    </source>
</evidence>
<accession>A0ABY3C5J6</accession>
<dbReference type="Pfam" id="PF13557">
    <property type="entry name" value="Phenol_MetA_deg"/>
    <property type="match status" value="1"/>
</dbReference>
<comment type="caution">
    <text evidence="2">The sequence shown here is derived from an EMBL/GenBank/DDBJ whole genome shotgun (WGS) entry which is preliminary data.</text>
</comment>
<evidence type="ECO:0008006" key="4">
    <source>
        <dbReference type="Google" id="ProtNLM"/>
    </source>
</evidence>
<evidence type="ECO:0000313" key="3">
    <source>
        <dbReference type="Proteomes" id="UP000733744"/>
    </source>
</evidence>
<dbReference type="EMBL" id="RYFG02000120">
    <property type="protein sequence ID" value="TRW89951.1"/>
    <property type="molecule type" value="Genomic_DNA"/>
</dbReference>
<keyword evidence="3" id="KW-1185">Reference proteome</keyword>
<evidence type="ECO:0000256" key="1">
    <source>
        <dbReference type="SAM" id="SignalP"/>
    </source>
</evidence>
<proteinExistence type="predicted"/>
<keyword evidence="1" id="KW-0732">Signal</keyword>
<dbReference type="Proteomes" id="UP000733744">
    <property type="component" value="Unassembled WGS sequence"/>
</dbReference>
<protein>
    <recommendedName>
        <fullName evidence="4">Phenol degradation protein meta</fullName>
    </recommendedName>
</protein>
<feature type="chain" id="PRO_5047153912" description="Phenol degradation protein meta" evidence="1">
    <location>
        <begin position="20"/>
        <end position="283"/>
    </location>
</feature>
<feature type="signal peptide" evidence="1">
    <location>
        <begin position="1"/>
        <end position="19"/>
    </location>
</feature>
<reference evidence="2 3" key="1">
    <citation type="journal article" date="2019" name="Antonie Van Leeuwenhoek">
        <title>Description of 'Ca. Methylobacter oryzae' KRF1, a novel species from the environmentally important Methylobacter clade 2.</title>
        <authorList>
            <person name="Khatri K."/>
            <person name="Mohite J.A."/>
            <person name="Pandit P.S."/>
            <person name="Bahulikar R."/>
            <person name="Rahalkar M.C."/>
        </authorList>
    </citation>
    <scope>NUCLEOTIDE SEQUENCE [LARGE SCALE GENOMIC DNA]</scope>
    <source>
        <strain evidence="2 3">KRF1</strain>
    </source>
</reference>
<gene>
    <name evidence="2" type="ORF">EKO24_020225</name>
</gene>
<dbReference type="InterPro" id="IPR025737">
    <property type="entry name" value="FApF"/>
</dbReference>
<sequence>MKRFFLIISLMFNSMPINATEGGGTNYLPGFYGDFGLAVFPEPGTYFNNFFAAYQDTRSDTGTLLEMPGIIHVTEKSLLGGQFIVGLYPGMLASKDHTGENSFNRVGLGDFYLVPGGLNWKWDTFTAFLFEGIVAPTGRYQVNDFNTGRNYWTFDHNLLLTWSLPANNEISVGLGYMNNLKNPATDYQSGDEFHMDYTVAHYPTPTIGIGVAGSYYKQVNKDRAPQSFVLPEPGEASSIGPAIMYTPRINDRDITLSLKWLREFNVTGRAEQEYLVCRLFMAF</sequence>